<evidence type="ECO:0000313" key="1">
    <source>
        <dbReference type="EMBL" id="RWZ49888.1"/>
    </source>
</evidence>
<proteinExistence type="predicted"/>
<name>A0A444PRG8_9MICO</name>
<accession>A0A444PRG8</accession>
<dbReference type="RefSeq" id="WP_128495348.1">
    <property type="nucleotide sequence ID" value="NZ_RZNB01000004.1"/>
</dbReference>
<evidence type="ECO:0000313" key="2">
    <source>
        <dbReference type="Proteomes" id="UP000288547"/>
    </source>
</evidence>
<comment type="caution">
    <text evidence="1">The sequence shown here is derived from an EMBL/GenBank/DDBJ whole genome shotgun (WGS) entry which is preliminary data.</text>
</comment>
<dbReference type="AlphaFoldDB" id="A0A444PRG8"/>
<gene>
    <name evidence="1" type="ORF">ELQ90_11095</name>
</gene>
<dbReference type="OrthoDB" id="2579959at2"/>
<organism evidence="1 2">
    <name type="scientific">Labedella phragmitis</name>
    <dbReference type="NCBI Taxonomy" id="2498849"/>
    <lineage>
        <taxon>Bacteria</taxon>
        <taxon>Bacillati</taxon>
        <taxon>Actinomycetota</taxon>
        <taxon>Actinomycetes</taxon>
        <taxon>Micrococcales</taxon>
        <taxon>Microbacteriaceae</taxon>
        <taxon>Labedella</taxon>
    </lineage>
</organism>
<dbReference type="SUPFAM" id="SSF141571">
    <property type="entry name" value="Pentapeptide repeat-like"/>
    <property type="match status" value="1"/>
</dbReference>
<sequence length="224" mass="23918">MASSPRRPSSDPSAPRVAPVRLAGLLDGTIEDLRIADYHDGVRFADLDVTGVDLADVQFSGCAIERVTTRAAALRGARLMDSTITGLEAPVIDAPSTFWRDVEIRSSRSGSADLYDAEVRSVHIADSKLGYINLRGARVTDLLIEGCSLEELDLGGATVTRLRLVDCRVGTLDVTRATLSDLDLRGGEFSAVRGLESLRGAIIGEHQLAEFGPLFAAALGVRIE</sequence>
<reference evidence="1 2" key="1">
    <citation type="submission" date="2018-12" db="EMBL/GenBank/DDBJ databases">
        <authorList>
            <person name="Li F."/>
        </authorList>
    </citation>
    <scope>NUCLEOTIDE SEQUENCE [LARGE SCALE GENOMIC DNA]</scope>
    <source>
        <strain evidence="1 2">11W25H-1</strain>
    </source>
</reference>
<dbReference type="Gene3D" id="2.160.20.80">
    <property type="entry name" value="E3 ubiquitin-protein ligase SopA"/>
    <property type="match status" value="1"/>
</dbReference>
<dbReference type="Proteomes" id="UP000288547">
    <property type="component" value="Unassembled WGS sequence"/>
</dbReference>
<keyword evidence="2" id="KW-1185">Reference proteome</keyword>
<dbReference type="EMBL" id="RZNB01000004">
    <property type="protein sequence ID" value="RWZ49888.1"/>
    <property type="molecule type" value="Genomic_DNA"/>
</dbReference>
<protein>
    <submittedName>
        <fullName evidence="1">Pentapeptide repeat-containing protein</fullName>
    </submittedName>
</protein>